<dbReference type="AlphaFoldDB" id="A0A857MMD8"/>
<gene>
    <name evidence="3" type="ORF">GII36_03935</name>
</gene>
<evidence type="ECO:0000256" key="1">
    <source>
        <dbReference type="SAM" id="MobiDB-lite"/>
    </source>
</evidence>
<protein>
    <submittedName>
        <fullName evidence="3">Uncharacterized protein</fullName>
    </submittedName>
</protein>
<keyword evidence="2" id="KW-0472">Membrane</keyword>
<feature type="transmembrane region" description="Helical" evidence="2">
    <location>
        <begin position="175"/>
        <end position="196"/>
    </location>
</feature>
<reference evidence="3" key="1">
    <citation type="journal article" date="2021" name="Nat. Microbiol.">
        <title>Cocultivation of an ultrasmall environmental parasitic bacterium with lytic ability against bacteria associated with wastewater foams.</title>
        <authorList>
            <person name="Batinovic S."/>
            <person name="Rose J.J.A."/>
            <person name="Ratcliffe J."/>
            <person name="Seviour R.J."/>
            <person name="Petrovski S."/>
        </authorList>
    </citation>
    <scope>NUCLEOTIDE SEQUENCE</scope>
    <source>
        <strain evidence="3">JR1</strain>
    </source>
</reference>
<evidence type="ECO:0000313" key="3">
    <source>
        <dbReference type="EMBL" id="QHN42985.1"/>
    </source>
</evidence>
<dbReference type="EMBL" id="CP045921">
    <property type="protein sequence ID" value="QHN42985.1"/>
    <property type="molecule type" value="Genomic_DNA"/>
</dbReference>
<sequence>MPTKKSTVKSRVKSPKKVATPTKKSAKQPTANVKSTTWWKRPLLGVASRYKSMQRRRAGFLLRRPHRSFQFTRRRDYTRSLRLPGYFAFTIEVARTLWQHKLTFGLLGMIFLILTTAFGLLGSQDTYSQLGDLLKTTAPDGMFGGATGEVSKAGLLLLSATTTGLTGDLSDGQKIAAVFFSLYMWLTVVWLLRNILANKKVKLRDGLYSAGAPILPTFLLFLVVLIQLVPAALAIIVASAGWQTGFIQQGVASMAAGLGLSLIVVASLYWIVSTCFALVVVTLPGIYPFRALAIAGDLVVGRRLRLVYRMIWLVLTLVSWWVVIMVPIILLDTFIKSKFEQTDWIPIVPFFLLLMSTFTIIWTASYVYLLYRKVVDDDATPA</sequence>
<keyword evidence="4" id="KW-1185">Reference proteome</keyword>
<dbReference type="RefSeq" id="WP_260762695.1">
    <property type="nucleotide sequence ID" value="NZ_CP045921.1"/>
</dbReference>
<name>A0A857MMD8_9BACT</name>
<organism evidence="3 4">
    <name type="scientific">Candidatus Mycosynbacter amalyticus</name>
    <dbReference type="NCBI Taxonomy" id="2665156"/>
    <lineage>
        <taxon>Bacteria</taxon>
        <taxon>Candidatus Saccharimonadota</taxon>
        <taxon>Candidatus Saccharimonadota incertae sedis</taxon>
        <taxon>Candidatus Mycosynbacter</taxon>
    </lineage>
</organism>
<evidence type="ECO:0000313" key="4">
    <source>
        <dbReference type="Proteomes" id="UP001059824"/>
    </source>
</evidence>
<dbReference type="Proteomes" id="UP001059824">
    <property type="component" value="Chromosome"/>
</dbReference>
<dbReference type="KEGG" id="mama:GII36_03935"/>
<keyword evidence="2" id="KW-1133">Transmembrane helix</keyword>
<feature type="transmembrane region" description="Helical" evidence="2">
    <location>
        <begin position="102"/>
        <end position="121"/>
    </location>
</feature>
<feature type="region of interest" description="Disordered" evidence="1">
    <location>
        <begin position="1"/>
        <end position="31"/>
    </location>
</feature>
<feature type="transmembrane region" description="Helical" evidence="2">
    <location>
        <begin position="310"/>
        <end position="330"/>
    </location>
</feature>
<keyword evidence="2" id="KW-0812">Transmembrane</keyword>
<proteinExistence type="predicted"/>
<accession>A0A857MMD8</accession>
<feature type="transmembrane region" description="Helical" evidence="2">
    <location>
        <begin position="217"/>
        <end position="242"/>
    </location>
</feature>
<feature type="compositionally biased region" description="Basic residues" evidence="1">
    <location>
        <begin position="1"/>
        <end position="16"/>
    </location>
</feature>
<feature type="transmembrane region" description="Helical" evidence="2">
    <location>
        <begin position="262"/>
        <end position="289"/>
    </location>
</feature>
<feature type="transmembrane region" description="Helical" evidence="2">
    <location>
        <begin position="350"/>
        <end position="371"/>
    </location>
</feature>
<evidence type="ECO:0000256" key="2">
    <source>
        <dbReference type="SAM" id="Phobius"/>
    </source>
</evidence>